<accession>A0ABN1G0Z1</accession>
<comment type="caution">
    <text evidence="4">The sequence shown here is derived from an EMBL/GenBank/DDBJ whole genome shotgun (WGS) entry which is preliminary data.</text>
</comment>
<keyword evidence="5" id="KW-1185">Reference proteome</keyword>
<dbReference type="SUPFAM" id="SSF100950">
    <property type="entry name" value="NagB/RpiA/CoA transferase-like"/>
    <property type="match status" value="1"/>
</dbReference>
<reference evidence="4 5" key="1">
    <citation type="journal article" date="2019" name="Int. J. Syst. Evol. Microbiol.">
        <title>The Global Catalogue of Microorganisms (GCM) 10K type strain sequencing project: providing services to taxonomists for standard genome sequencing and annotation.</title>
        <authorList>
            <consortium name="The Broad Institute Genomics Platform"/>
            <consortium name="The Broad Institute Genome Sequencing Center for Infectious Disease"/>
            <person name="Wu L."/>
            <person name="Ma J."/>
        </authorList>
    </citation>
    <scope>NUCLEOTIDE SEQUENCE [LARGE SCALE GENOMIC DNA]</scope>
    <source>
        <strain evidence="4 5">JCM 9933</strain>
    </source>
</reference>
<gene>
    <name evidence="4" type="ORF">GCM10009416_44430</name>
</gene>
<feature type="region of interest" description="Disordered" evidence="2">
    <location>
        <begin position="251"/>
        <end position="292"/>
    </location>
</feature>
<proteinExistence type="predicted"/>
<evidence type="ECO:0000256" key="1">
    <source>
        <dbReference type="ARBA" id="ARBA00022801"/>
    </source>
</evidence>
<protein>
    <recommendedName>
        <fullName evidence="3">Glucosamine/galactosamine-6-phosphate isomerase domain-containing protein</fullName>
    </recommendedName>
</protein>
<evidence type="ECO:0000313" key="4">
    <source>
        <dbReference type="EMBL" id="GAA0601679.1"/>
    </source>
</evidence>
<dbReference type="PANTHER" id="PTHR11280">
    <property type="entry name" value="GLUCOSAMINE-6-PHOSPHATE ISOMERASE"/>
    <property type="match status" value="1"/>
</dbReference>
<evidence type="ECO:0000256" key="2">
    <source>
        <dbReference type="SAM" id="MobiDB-lite"/>
    </source>
</evidence>
<dbReference type="Pfam" id="PF01182">
    <property type="entry name" value="Glucosamine_iso"/>
    <property type="match status" value="1"/>
</dbReference>
<evidence type="ECO:0000259" key="3">
    <source>
        <dbReference type="Pfam" id="PF01182"/>
    </source>
</evidence>
<dbReference type="Proteomes" id="UP001501588">
    <property type="component" value="Unassembled WGS sequence"/>
</dbReference>
<evidence type="ECO:0000313" key="5">
    <source>
        <dbReference type="Proteomes" id="UP001501588"/>
    </source>
</evidence>
<dbReference type="Gene3D" id="3.40.50.1360">
    <property type="match status" value="1"/>
</dbReference>
<keyword evidence="1" id="KW-0378">Hydrolase</keyword>
<dbReference type="InterPro" id="IPR006148">
    <property type="entry name" value="Glc/Gal-6P_isomerase"/>
</dbReference>
<dbReference type="InterPro" id="IPR037171">
    <property type="entry name" value="NagB/RpiA_transferase-like"/>
</dbReference>
<dbReference type="RefSeq" id="WP_343897612.1">
    <property type="nucleotide sequence ID" value="NZ_BAAAFZ010000078.1"/>
</dbReference>
<feature type="domain" description="Glucosamine/galactosamine-6-phosphate isomerase" evidence="3">
    <location>
        <begin position="24"/>
        <end position="236"/>
    </location>
</feature>
<name>A0ABN1G0Z1_9PROT</name>
<dbReference type="PANTHER" id="PTHR11280:SF5">
    <property type="entry name" value="GLUCOSAMINE-6-PHOSPHATE ISOMERASE"/>
    <property type="match status" value="1"/>
</dbReference>
<dbReference type="EMBL" id="BAAAFZ010000078">
    <property type="protein sequence ID" value="GAA0601679.1"/>
    <property type="molecule type" value="Genomic_DNA"/>
</dbReference>
<sequence>MDQTASSVPWFSRPPHGLAVLPADRIAEAAAACVLAALVEALERRGRAVLAPSAGRTPRSTYALLRAAHRHSLDWSRVVLVQMDEYEGVGDRDPSGFAAELRRELVEPLGIGRFLRFHDSDGDLRRPLDAYERAVRALGGIDCALHGVGRNGHVAFNEPGDALADTTRRVLLARSTRVANGVLFTHGVTLGLDVLAEARETVVLMTGAAKRDAASSVLFRPEGLANPAAALRRCGRVTVLLDPEAAPEALPRWLAPSPGGAVPPARPALDEAPLKPLPGTTERVPELVEQGP</sequence>
<dbReference type="InterPro" id="IPR004547">
    <property type="entry name" value="Glucosamine6P_isomerase"/>
</dbReference>
<organism evidence="4 5">
    <name type="scientific">Craurococcus roseus</name>
    <dbReference type="NCBI Taxonomy" id="77585"/>
    <lineage>
        <taxon>Bacteria</taxon>
        <taxon>Pseudomonadati</taxon>
        <taxon>Pseudomonadota</taxon>
        <taxon>Alphaproteobacteria</taxon>
        <taxon>Acetobacterales</taxon>
        <taxon>Acetobacteraceae</taxon>
        <taxon>Craurococcus</taxon>
    </lineage>
</organism>